<evidence type="ECO:0000313" key="6">
    <source>
        <dbReference type="EMBL" id="SVA88172.1"/>
    </source>
</evidence>
<keyword evidence="2" id="KW-0547">Nucleotide-binding</keyword>
<protein>
    <recommendedName>
        <fullName evidence="5">RecA-like N-terminal domain-containing protein</fullName>
    </recommendedName>
</protein>
<dbReference type="GO" id="GO:0006310">
    <property type="term" value="P:DNA recombination"/>
    <property type="evidence" value="ECO:0007669"/>
    <property type="project" value="UniProtKB-KW"/>
</dbReference>
<proteinExistence type="inferred from homology"/>
<accession>A0A381ZH62</accession>
<name>A0A381ZH62_9ZZZZ</name>
<dbReference type="AlphaFoldDB" id="A0A381ZH62"/>
<dbReference type="EMBL" id="UINC01021174">
    <property type="protein sequence ID" value="SVA88172.1"/>
    <property type="molecule type" value="Genomic_DNA"/>
</dbReference>
<evidence type="ECO:0000259" key="5">
    <source>
        <dbReference type="Pfam" id="PF00154"/>
    </source>
</evidence>
<dbReference type="InterPro" id="IPR013765">
    <property type="entry name" value="DNA_recomb/repair_RecA"/>
</dbReference>
<dbReference type="PANTHER" id="PTHR45900:SF1">
    <property type="entry name" value="MITOCHONDRIAL DNA REPAIR PROTEIN RECA HOMOLOG-RELATED"/>
    <property type="match status" value="1"/>
</dbReference>
<dbReference type="GO" id="GO:0006281">
    <property type="term" value="P:DNA repair"/>
    <property type="evidence" value="ECO:0007669"/>
    <property type="project" value="InterPro"/>
</dbReference>
<dbReference type="SUPFAM" id="SSF52540">
    <property type="entry name" value="P-loop containing nucleoside triphosphate hydrolases"/>
    <property type="match status" value="1"/>
</dbReference>
<dbReference type="Pfam" id="PF00154">
    <property type="entry name" value="RecA_N"/>
    <property type="match status" value="1"/>
</dbReference>
<evidence type="ECO:0000256" key="3">
    <source>
        <dbReference type="ARBA" id="ARBA00022840"/>
    </source>
</evidence>
<reference evidence="6" key="1">
    <citation type="submission" date="2018-05" db="EMBL/GenBank/DDBJ databases">
        <authorList>
            <person name="Lanie J.A."/>
            <person name="Ng W.-L."/>
            <person name="Kazmierczak K.M."/>
            <person name="Andrzejewski T.M."/>
            <person name="Davidsen T.M."/>
            <person name="Wayne K.J."/>
            <person name="Tettelin H."/>
            <person name="Glass J.I."/>
            <person name="Rusch D."/>
            <person name="Podicherti R."/>
            <person name="Tsui H.-C.T."/>
            <person name="Winkler M.E."/>
        </authorList>
    </citation>
    <scope>NUCLEOTIDE SEQUENCE</scope>
</reference>
<dbReference type="Gene3D" id="3.40.50.300">
    <property type="entry name" value="P-loop containing nucleotide triphosphate hydrolases"/>
    <property type="match status" value="1"/>
</dbReference>
<organism evidence="6">
    <name type="scientific">marine metagenome</name>
    <dbReference type="NCBI Taxonomy" id="408172"/>
    <lineage>
        <taxon>unclassified sequences</taxon>
        <taxon>metagenomes</taxon>
        <taxon>ecological metagenomes</taxon>
    </lineage>
</organism>
<dbReference type="InterPro" id="IPR027417">
    <property type="entry name" value="P-loop_NTPase"/>
</dbReference>
<gene>
    <name evidence="6" type="ORF">METZ01_LOCUS141026</name>
</gene>
<dbReference type="PRINTS" id="PR00142">
    <property type="entry name" value="RECA"/>
</dbReference>
<evidence type="ECO:0000256" key="2">
    <source>
        <dbReference type="ARBA" id="ARBA00022741"/>
    </source>
</evidence>
<dbReference type="GO" id="GO:0003697">
    <property type="term" value="F:single-stranded DNA binding"/>
    <property type="evidence" value="ECO:0007669"/>
    <property type="project" value="InterPro"/>
</dbReference>
<evidence type="ECO:0000256" key="1">
    <source>
        <dbReference type="ARBA" id="ARBA00009391"/>
    </source>
</evidence>
<dbReference type="InterPro" id="IPR049428">
    <property type="entry name" value="RecA-like_N"/>
</dbReference>
<keyword evidence="3" id="KW-0067">ATP-binding</keyword>
<keyword evidence="4" id="KW-0233">DNA recombination</keyword>
<feature type="domain" description="RecA-like N-terminal" evidence="5">
    <location>
        <begin position="4"/>
        <end position="227"/>
    </location>
</feature>
<sequence length="318" mass="35718">MLAGDEKCGKTVTALQICRNAQKQQRNIHYLNIEHRLKRRDLEGIAGLDSDAIHVYGSFKEDDEDGNVVASKLLTGEEWLSIAEHCLHNDPGCIVVIDSISQLVTEKEINANIGDVVGDGAYRLMSQFIKRMAPVLSVNDCILIGIQHMIANTRARPGQKSKGRSGGRKIRYAVDVDLECRYISPWTVGGDDDAEQIGQDIHWITRSTAILPPGRRFTSKLRYGIGIDDLAELFELGKALGFIAGKGWYTLDYMRNHEDILGIKWEEKQDKKTKEFKPTPEVSKLVKAQGQEKILSLLRENPKYIECLKSDVYDMLGC</sequence>
<evidence type="ECO:0000256" key="4">
    <source>
        <dbReference type="ARBA" id="ARBA00023172"/>
    </source>
</evidence>
<comment type="similarity">
    <text evidence="1">Belongs to the RecA family.</text>
</comment>
<dbReference type="GO" id="GO:0005524">
    <property type="term" value="F:ATP binding"/>
    <property type="evidence" value="ECO:0007669"/>
    <property type="project" value="UniProtKB-KW"/>
</dbReference>
<dbReference type="PANTHER" id="PTHR45900">
    <property type="entry name" value="RECA"/>
    <property type="match status" value="1"/>
</dbReference>